<dbReference type="PANTHER" id="PTHR11142">
    <property type="entry name" value="PSEUDOURIDYLATE SYNTHASE"/>
    <property type="match status" value="1"/>
</dbReference>
<keyword evidence="2 4" id="KW-0819">tRNA processing</keyword>
<comment type="subunit">
    <text evidence="4">Homodimer.</text>
</comment>
<comment type="similarity">
    <text evidence="1 4 5">Belongs to the tRNA pseudouridine synthase TruA family.</text>
</comment>
<dbReference type="GO" id="GO:0160147">
    <property type="term" value="F:tRNA pseudouridine(38-40) synthase activity"/>
    <property type="evidence" value="ECO:0007669"/>
    <property type="project" value="UniProtKB-EC"/>
</dbReference>
<dbReference type="PIRSF" id="PIRSF001430">
    <property type="entry name" value="tRNA_psdUrid_synth"/>
    <property type="match status" value="1"/>
</dbReference>
<dbReference type="HAMAP" id="MF_00171">
    <property type="entry name" value="TruA"/>
    <property type="match status" value="1"/>
</dbReference>
<dbReference type="InterPro" id="IPR020103">
    <property type="entry name" value="PsdUridine_synth_cat_dom_sf"/>
</dbReference>
<comment type="catalytic activity">
    <reaction evidence="4 5">
        <text>uridine(38/39/40) in tRNA = pseudouridine(38/39/40) in tRNA</text>
        <dbReference type="Rhea" id="RHEA:22376"/>
        <dbReference type="Rhea" id="RHEA-COMP:10085"/>
        <dbReference type="Rhea" id="RHEA-COMP:10087"/>
        <dbReference type="ChEBI" id="CHEBI:65314"/>
        <dbReference type="ChEBI" id="CHEBI:65315"/>
        <dbReference type="EC" id="5.4.99.12"/>
    </reaction>
</comment>
<evidence type="ECO:0000256" key="3">
    <source>
        <dbReference type="ARBA" id="ARBA00023235"/>
    </source>
</evidence>
<dbReference type="EC" id="5.4.99.12" evidence="4"/>
<feature type="domain" description="Pseudouridine synthase I TruA alpha/beta" evidence="6">
    <location>
        <begin position="9"/>
        <end position="94"/>
    </location>
</feature>
<name>A0ABR7G9A6_9FIRM</name>
<dbReference type="InterPro" id="IPR020095">
    <property type="entry name" value="PsdUridine_synth_TruA_C"/>
</dbReference>
<dbReference type="Proteomes" id="UP000631576">
    <property type="component" value="Unassembled WGS sequence"/>
</dbReference>
<evidence type="ECO:0000256" key="5">
    <source>
        <dbReference type="RuleBase" id="RU003792"/>
    </source>
</evidence>
<dbReference type="NCBIfam" id="TIGR00071">
    <property type="entry name" value="hisT_truA"/>
    <property type="match status" value="1"/>
</dbReference>
<accession>A0ABR7G9A6</accession>
<dbReference type="RefSeq" id="WP_121056042.1">
    <property type="nucleotide sequence ID" value="NZ_JACOPE010000001.1"/>
</dbReference>
<gene>
    <name evidence="4 7" type="primary">truA</name>
    <name evidence="7" type="ORF">H8S40_10665</name>
</gene>
<keyword evidence="8" id="KW-1185">Reference proteome</keyword>
<evidence type="ECO:0000256" key="2">
    <source>
        <dbReference type="ARBA" id="ARBA00022694"/>
    </source>
</evidence>
<evidence type="ECO:0000313" key="7">
    <source>
        <dbReference type="EMBL" id="MBC5684013.1"/>
    </source>
</evidence>
<comment type="function">
    <text evidence="4">Formation of pseudouridine at positions 38, 39 and 40 in the anticodon stem and loop of transfer RNAs.</text>
</comment>
<feature type="binding site" evidence="4">
    <location>
        <position position="111"/>
    </location>
    <ligand>
        <name>substrate</name>
    </ligand>
</feature>
<comment type="caution">
    <text evidence="4">Lacks conserved residue(s) required for the propagation of feature annotation.</text>
</comment>
<evidence type="ECO:0000256" key="4">
    <source>
        <dbReference type="HAMAP-Rule" id="MF_00171"/>
    </source>
</evidence>
<dbReference type="CDD" id="cd02570">
    <property type="entry name" value="PseudoU_synth_EcTruA"/>
    <property type="match status" value="1"/>
</dbReference>
<dbReference type="InterPro" id="IPR020097">
    <property type="entry name" value="PsdUridine_synth_TruA_a/b_dom"/>
</dbReference>
<organism evidence="7 8">
    <name type="scientific">Ruminococcus hominis</name>
    <dbReference type="NCBI Taxonomy" id="2763065"/>
    <lineage>
        <taxon>Bacteria</taxon>
        <taxon>Bacillati</taxon>
        <taxon>Bacillota</taxon>
        <taxon>Clostridia</taxon>
        <taxon>Eubacteriales</taxon>
        <taxon>Oscillospiraceae</taxon>
        <taxon>Ruminococcus</taxon>
    </lineage>
</organism>
<dbReference type="SUPFAM" id="SSF55120">
    <property type="entry name" value="Pseudouridine synthase"/>
    <property type="match status" value="1"/>
</dbReference>
<comment type="caution">
    <text evidence="7">The sequence shown here is derived from an EMBL/GenBank/DDBJ whole genome shotgun (WGS) entry which is preliminary data.</text>
</comment>
<evidence type="ECO:0000259" key="6">
    <source>
        <dbReference type="Pfam" id="PF01416"/>
    </source>
</evidence>
<dbReference type="Gene3D" id="3.30.70.580">
    <property type="entry name" value="Pseudouridine synthase I, catalytic domain, N-terminal subdomain"/>
    <property type="match status" value="1"/>
</dbReference>
<dbReference type="Pfam" id="PF01416">
    <property type="entry name" value="PseudoU_synth_1"/>
    <property type="match status" value="2"/>
</dbReference>
<dbReference type="PANTHER" id="PTHR11142:SF0">
    <property type="entry name" value="TRNA PSEUDOURIDINE SYNTHASE-LIKE 1"/>
    <property type="match status" value="1"/>
</dbReference>
<sequence>MRTYKLTIAYDGSRFRGWQRQPDTDMTIQGILERDISEYVGYKVEVNGSGRTDGGVHASGQTASIILSGKVDEPVFLTEINEKIPEDIRIVNMELAKNGFHARHSARGKRYEYTIDTAEKADVFLRKYSFHYPEMINVKKMEKAIEYLRGSHDFAGFTDRPDEKSTTRRIYDIIVRQDGHRLRIEYTGSGFMYHMVRILTGTLLEIGSGRRSPESINEIIESGQRADAGFLVPASGLCLKEVFYK</sequence>
<reference evidence="7 8" key="1">
    <citation type="submission" date="2020-08" db="EMBL/GenBank/DDBJ databases">
        <title>Genome public.</title>
        <authorList>
            <person name="Liu C."/>
            <person name="Sun Q."/>
        </authorList>
    </citation>
    <scope>NUCLEOTIDE SEQUENCE [LARGE SCALE GENOMIC DNA]</scope>
    <source>
        <strain evidence="7 8">NSJ-13</strain>
    </source>
</reference>
<feature type="active site" description="Nucleophile" evidence="4">
    <location>
        <position position="53"/>
    </location>
</feature>
<keyword evidence="3 4" id="KW-0413">Isomerase</keyword>
<dbReference type="Gene3D" id="3.30.70.660">
    <property type="entry name" value="Pseudouridine synthase I, catalytic domain, C-terminal subdomain"/>
    <property type="match status" value="1"/>
</dbReference>
<protein>
    <recommendedName>
        <fullName evidence="4">tRNA pseudouridine synthase A</fullName>
        <ecNumber evidence="4">5.4.99.12</ecNumber>
    </recommendedName>
    <alternativeName>
        <fullName evidence="4">tRNA pseudouridine(38-40) synthase</fullName>
    </alternativeName>
    <alternativeName>
        <fullName evidence="4">tRNA pseudouridylate synthase I</fullName>
    </alternativeName>
    <alternativeName>
        <fullName evidence="4">tRNA-uridine isomerase I</fullName>
    </alternativeName>
</protein>
<proteinExistence type="inferred from homology"/>
<evidence type="ECO:0000256" key="1">
    <source>
        <dbReference type="ARBA" id="ARBA00009375"/>
    </source>
</evidence>
<dbReference type="EMBL" id="JACOPE010000001">
    <property type="protein sequence ID" value="MBC5684013.1"/>
    <property type="molecule type" value="Genomic_DNA"/>
</dbReference>
<evidence type="ECO:0000313" key="8">
    <source>
        <dbReference type="Proteomes" id="UP000631576"/>
    </source>
</evidence>
<dbReference type="InterPro" id="IPR001406">
    <property type="entry name" value="PsdUridine_synth_TruA"/>
</dbReference>
<dbReference type="InterPro" id="IPR020094">
    <property type="entry name" value="TruA/RsuA/RluB/E/F_N"/>
</dbReference>
<feature type="domain" description="Pseudouridine synthase I TruA alpha/beta" evidence="6">
    <location>
        <begin position="144"/>
        <end position="244"/>
    </location>
</feature>